<dbReference type="AlphaFoldDB" id="A0A644V8G3"/>
<accession>A0A644V8G3</accession>
<dbReference type="Gene3D" id="3.40.30.10">
    <property type="entry name" value="Glutaredoxin"/>
    <property type="match status" value="1"/>
</dbReference>
<keyword evidence="1" id="KW-0560">Oxidoreductase</keyword>
<reference evidence="1" key="1">
    <citation type="submission" date="2019-08" db="EMBL/GenBank/DDBJ databases">
        <authorList>
            <person name="Kucharzyk K."/>
            <person name="Murdoch R.W."/>
            <person name="Higgins S."/>
            <person name="Loffler F."/>
        </authorList>
    </citation>
    <scope>NUCLEOTIDE SEQUENCE</scope>
</reference>
<dbReference type="CDD" id="cd02980">
    <property type="entry name" value="TRX_Fd_family"/>
    <property type="match status" value="1"/>
</dbReference>
<sequence length="133" mass="14716">MNKIKSLEDLRKMKQNLEHGMNIREKSNEPESLVQIRVAMATCGIASGARTVMNTLVEKIEKEKIPAVVTQGGCMGYCYAEPTIEVKVPGKDPVVFGYVDTAKAIEIVDKYIVNGELLDGIIPTNYKTINDKN</sequence>
<comment type="caution">
    <text evidence="1">The sequence shown here is derived from an EMBL/GenBank/DDBJ whole genome shotgun (WGS) entry which is preliminary data.</text>
</comment>
<dbReference type="InterPro" id="IPR036249">
    <property type="entry name" value="Thioredoxin-like_sf"/>
</dbReference>
<organism evidence="1">
    <name type="scientific">bioreactor metagenome</name>
    <dbReference type="NCBI Taxonomy" id="1076179"/>
    <lineage>
        <taxon>unclassified sequences</taxon>
        <taxon>metagenomes</taxon>
        <taxon>ecological metagenomes</taxon>
    </lineage>
</organism>
<dbReference type="GO" id="GO:0050583">
    <property type="term" value="F:hydrogen dehydrogenase (NADP+) activity"/>
    <property type="evidence" value="ECO:0007669"/>
    <property type="project" value="UniProtKB-EC"/>
</dbReference>
<dbReference type="EMBL" id="VSSQ01000232">
    <property type="protein sequence ID" value="MPL87062.1"/>
    <property type="molecule type" value="Genomic_DNA"/>
</dbReference>
<gene>
    <name evidence="1" type="primary">hndB_6</name>
    <name evidence="1" type="ORF">SDC9_33054</name>
</gene>
<dbReference type="EC" id="1.12.1.3" evidence="1"/>
<protein>
    <submittedName>
        <fullName evidence="1">NADP-reducing hydrogenase subunit HndB</fullName>
        <ecNumber evidence="1">1.12.1.3</ecNumber>
    </submittedName>
</protein>
<evidence type="ECO:0000313" key="1">
    <source>
        <dbReference type="EMBL" id="MPL87062.1"/>
    </source>
</evidence>
<proteinExistence type="predicted"/>
<name>A0A644V8G3_9ZZZZ</name>
<dbReference type="SUPFAM" id="SSF52833">
    <property type="entry name" value="Thioredoxin-like"/>
    <property type="match status" value="1"/>
</dbReference>